<dbReference type="InterPro" id="IPR052770">
    <property type="entry name" value="Cobalt_transport_CbiQ"/>
</dbReference>
<feature type="transmembrane region" description="Helical" evidence="6">
    <location>
        <begin position="123"/>
        <end position="141"/>
    </location>
</feature>
<dbReference type="InterPro" id="IPR003339">
    <property type="entry name" value="ABC/ECF_trnsptr_transmembrane"/>
</dbReference>
<evidence type="ECO:0000256" key="5">
    <source>
        <dbReference type="ARBA" id="ARBA00023136"/>
    </source>
</evidence>
<keyword evidence="5 6" id="KW-0472">Membrane</keyword>
<dbReference type="GO" id="GO:0006824">
    <property type="term" value="P:cobalt ion transport"/>
    <property type="evidence" value="ECO:0007669"/>
    <property type="project" value="InterPro"/>
</dbReference>
<dbReference type="EMBL" id="RYZS01000001">
    <property type="protein sequence ID" value="RVU95616.1"/>
    <property type="molecule type" value="Genomic_DNA"/>
</dbReference>
<dbReference type="RefSeq" id="WP_016179910.1">
    <property type="nucleotide sequence ID" value="NZ_CAAKOH010000170.1"/>
</dbReference>
<dbReference type="GO" id="GO:0043190">
    <property type="term" value="C:ATP-binding cassette (ABC) transporter complex"/>
    <property type="evidence" value="ECO:0007669"/>
    <property type="project" value="InterPro"/>
</dbReference>
<evidence type="ECO:0000313" key="12">
    <source>
        <dbReference type="Proteomes" id="UP001264335"/>
    </source>
</evidence>
<evidence type="ECO:0000256" key="6">
    <source>
        <dbReference type="SAM" id="Phobius"/>
    </source>
</evidence>
<name>A0A437UPZ7_ENTAV</name>
<evidence type="ECO:0000313" key="11">
    <source>
        <dbReference type="Proteomes" id="UP000316316"/>
    </source>
</evidence>
<accession>A0A437UPZ7</accession>
<keyword evidence="3 6" id="KW-0812">Transmembrane</keyword>
<organism evidence="8 10">
    <name type="scientific">Enterococcus avium</name>
    <name type="common">Streptococcus avium</name>
    <dbReference type="NCBI Taxonomy" id="33945"/>
    <lineage>
        <taxon>Bacteria</taxon>
        <taxon>Bacillati</taxon>
        <taxon>Bacillota</taxon>
        <taxon>Bacilli</taxon>
        <taxon>Lactobacillales</taxon>
        <taxon>Enterococcaceae</taxon>
        <taxon>Enterococcus</taxon>
    </lineage>
</organism>
<feature type="transmembrane region" description="Helical" evidence="6">
    <location>
        <begin position="147"/>
        <end position="166"/>
    </location>
</feature>
<reference evidence="9 11" key="1">
    <citation type="submission" date="2017-10" db="EMBL/GenBank/DDBJ databases">
        <title>FDA dAtabase for Regulatory Grade micrObial Sequences (FDA-ARGOS): Supporting development and validation of Infectious Disease Dx tests.</title>
        <authorList>
            <person name="Campos J."/>
            <person name="Goldberg B."/>
            <person name="Tallon L.J."/>
            <person name="Sadzewicz L."/>
            <person name="Sengamalay N."/>
            <person name="Ott S."/>
            <person name="Godinez A."/>
            <person name="Nagaraj S."/>
            <person name="Vyas G."/>
            <person name="Aluvathingal J."/>
            <person name="Nadendla S."/>
            <person name="Geyer C."/>
            <person name="Nandy P."/>
            <person name="Hobson J."/>
            <person name="Sichtig H."/>
        </authorList>
    </citation>
    <scope>NUCLEOTIDE SEQUENCE [LARGE SCALE GENOMIC DNA]</scope>
    <source>
        <strain evidence="9 11">FDAARGOS_185</strain>
    </source>
</reference>
<dbReference type="AlphaFoldDB" id="A0A437UPZ7"/>
<evidence type="ECO:0000256" key="3">
    <source>
        <dbReference type="ARBA" id="ARBA00022692"/>
    </source>
</evidence>
<protein>
    <submittedName>
        <fullName evidence="8">Cobalt ECF transporter T component CbiQ</fullName>
    </submittedName>
</protein>
<evidence type="ECO:0000256" key="2">
    <source>
        <dbReference type="ARBA" id="ARBA00022475"/>
    </source>
</evidence>
<dbReference type="CDD" id="cd16914">
    <property type="entry name" value="EcfT"/>
    <property type="match status" value="1"/>
</dbReference>
<feature type="transmembrane region" description="Helical" evidence="6">
    <location>
        <begin position="66"/>
        <end position="85"/>
    </location>
</feature>
<feature type="transmembrane region" description="Helical" evidence="6">
    <location>
        <begin position="91"/>
        <end position="111"/>
    </location>
</feature>
<evidence type="ECO:0000313" key="10">
    <source>
        <dbReference type="Proteomes" id="UP000288388"/>
    </source>
</evidence>
<comment type="subcellular location">
    <subcellularLocation>
        <location evidence="1">Cell membrane</location>
        <topology evidence="1">Multi-pass membrane protein</topology>
    </subcellularLocation>
</comment>
<dbReference type="Pfam" id="PF02361">
    <property type="entry name" value="CbiQ"/>
    <property type="match status" value="1"/>
</dbReference>
<dbReference type="InterPro" id="IPR012809">
    <property type="entry name" value="ECF_CbiQ"/>
</dbReference>
<dbReference type="Proteomes" id="UP000288388">
    <property type="component" value="Unassembled WGS sequence"/>
</dbReference>
<sequence>MLLIDKIAYENRLLDLSPGIKGCLYLFLLISCFLSPPIVQVLISLIIGGVTIFVTKVRASRYFKWLLVPAPFLVISILTILFSVSSQSKDFIFQIPVFHHFLGISEASLYLGTRLFFRSASCVICTYFFILTVPFHQILLIMKKAHFPALLIELTMLMYRFIFIFIDELLIIKRAQDMRFGFKGLKNSYQSLGVLIKLLFFQTFDRFNKMILSLEMKFFDGDFPL</sequence>
<dbReference type="EMBL" id="JARPWY010000003">
    <property type="protein sequence ID" value="MDT2512977.1"/>
    <property type="molecule type" value="Genomic_DNA"/>
</dbReference>
<proteinExistence type="predicted"/>
<dbReference type="Proteomes" id="UP000316316">
    <property type="component" value="Unassembled WGS sequence"/>
</dbReference>
<gene>
    <name evidence="8" type="primary">cbiQ</name>
    <name evidence="9" type="ORF">AUF17_06305</name>
    <name evidence="8" type="ORF">EK398_12625</name>
    <name evidence="7" type="ORF">P7D79_01900</name>
</gene>
<reference evidence="8 10" key="2">
    <citation type="submission" date="2018-12" db="EMBL/GenBank/DDBJ databases">
        <title>A novel vanA-carrying plasmid in a clinical isolate of Enterococcus avium.</title>
        <authorList>
            <person name="Bernasconi O.J."/>
            <person name="Luzzaro F."/>
            <person name="Endimiani A."/>
        </authorList>
    </citation>
    <scope>NUCLEOTIDE SEQUENCE [LARGE SCALE GENOMIC DNA]</scope>
    <source>
        <strain evidence="8 10">LC0559/18</strain>
    </source>
</reference>
<dbReference type="NCBIfam" id="TIGR02454">
    <property type="entry name" value="ECF_T_CbiQ"/>
    <property type="match status" value="1"/>
</dbReference>
<feature type="transmembrane region" description="Helical" evidence="6">
    <location>
        <begin position="24"/>
        <end position="54"/>
    </location>
</feature>
<dbReference type="PROSITE" id="PS51257">
    <property type="entry name" value="PROKAR_LIPOPROTEIN"/>
    <property type="match status" value="1"/>
</dbReference>
<dbReference type="PANTHER" id="PTHR43723">
    <property type="entry name" value="COBALT TRANSPORT PROTEIN CBIQ"/>
    <property type="match status" value="1"/>
</dbReference>
<evidence type="ECO:0000313" key="7">
    <source>
        <dbReference type="EMBL" id="MDT2512977.1"/>
    </source>
</evidence>
<comment type="caution">
    <text evidence="8">The sequence shown here is derived from an EMBL/GenBank/DDBJ whole genome shotgun (WGS) entry which is preliminary data.</text>
</comment>
<dbReference type="PANTHER" id="PTHR43723:SF1">
    <property type="entry name" value="COBALT TRANSPORT PROTEIN CBIQ"/>
    <property type="match status" value="1"/>
</dbReference>
<evidence type="ECO:0000313" key="8">
    <source>
        <dbReference type="EMBL" id="RVU95616.1"/>
    </source>
</evidence>
<reference evidence="7 12" key="3">
    <citation type="submission" date="2023-03" db="EMBL/GenBank/DDBJ databases">
        <authorList>
            <person name="Shen W."/>
            <person name="Cai J."/>
        </authorList>
    </citation>
    <scope>NUCLEOTIDE SEQUENCE [LARGE SCALE GENOMIC DNA]</scope>
    <source>
        <strain evidence="7 12">Y2</strain>
    </source>
</reference>
<dbReference type="GeneID" id="69568374"/>
<evidence type="ECO:0000256" key="4">
    <source>
        <dbReference type="ARBA" id="ARBA00022989"/>
    </source>
</evidence>
<dbReference type="Proteomes" id="UP001264335">
    <property type="component" value="Unassembled WGS sequence"/>
</dbReference>
<keyword evidence="4 6" id="KW-1133">Transmembrane helix</keyword>
<keyword evidence="2" id="KW-1003">Cell membrane</keyword>
<evidence type="ECO:0000313" key="9">
    <source>
        <dbReference type="EMBL" id="TRZ33713.1"/>
    </source>
</evidence>
<evidence type="ECO:0000256" key="1">
    <source>
        <dbReference type="ARBA" id="ARBA00004651"/>
    </source>
</evidence>
<dbReference type="EMBL" id="PDXQ01000001">
    <property type="protein sequence ID" value="TRZ33713.1"/>
    <property type="molecule type" value="Genomic_DNA"/>
</dbReference>